<dbReference type="InterPro" id="IPR036412">
    <property type="entry name" value="HAD-like_sf"/>
</dbReference>
<gene>
    <name evidence="2" type="ORF">CM83_26151</name>
    <name evidence="3" type="ORF">g.1176</name>
</gene>
<organism evidence="2">
    <name type="scientific">Lygus hesperus</name>
    <name type="common">Western plant bug</name>
    <dbReference type="NCBI Taxonomy" id="30085"/>
    <lineage>
        <taxon>Eukaryota</taxon>
        <taxon>Metazoa</taxon>
        <taxon>Ecdysozoa</taxon>
        <taxon>Arthropoda</taxon>
        <taxon>Hexapoda</taxon>
        <taxon>Insecta</taxon>
        <taxon>Pterygota</taxon>
        <taxon>Neoptera</taxon>
        <taxon>Paraneoptera</taxon>
        <taxon>Hemiptera</taxon>
        <taxon>Heteroptera</taxon>
        <taxon>Panheteroptera</taxon>
        <taxon>Cimicomorpha</taxon>
        <taxon>Miridae</taxon>
        <taxon>Mirini</taxon>
        <taxon>Lygus</taxon>
    </lineage>
</organism>
<sequence>MPLGFNTRNQHTTNTSRYPNRRNILTRNHSTTNSIPIRHSPHVHHPPYRYITPTSYIPIRDEEPLYRSIHDSDTAVPTNTKSLVKPVVSQVLQPQNGNIDKQNHHDTVSNTLPNQQNSININPDDILLKNYKKNRKKGILTYDDLPSTTCYRQNIPTHAMFALTKMSSLVQYIKPQSLVLFDIDETLIRKSTYSCSLLTAEGTAMFHEYLKKYSRSTLSFNMRQEYVNLIAKELKKFVLTEDDIPSVVQQIQERNVYTVGFTARSNTLATVTNTVLQSLGISFTKSAPPTLPARALESQTGAAVVDGIVYCNNIDKGVVFQRLLQLQWLSWPKDQNTSTDTVSYGLQDSIYHHTNNDDTSECPEHTVWFIDDSLSMIASMINQWVLAAQSKMHMYTQETRWSQKIPCTGKFSLICCHYVHPLAASVSPIDSRYINDCIYIQIEEFLSSKILLTDQEAFQRLHNTTVCHDPNNVTNLANMNDDSIHDDNNNEITNTINQCDMITMYRPALQTPIDTTK</sequence>
<reference evidence="2" key="2">
    <citation type="submission" date="2014-07" db="EMBL/GenBank/DDBJ databases">
        <authorList>
            <person name="Hull J."/>
        </authorList>
    </citation>
    <scope>NUCLEOTIDE SEQUENCE</scope>
</reference>
<dbReference type="Gene3D" id="3.40.50.1000">
    <property type="entry name" value="HAD superfamily/HAD-like"/>
    <property type="match status" value="1"/>
</dbReference>
<dbReference type="InterPro" id="IPR023214">
    <property type="entry name" value="HAD_sf"/>
</dbReference>
<name>A0A0A9XN78_LYGHE</name>
<evidence type="ECO:0000313" key="2">
    <source>
        <dbReference type="EMBL" id="JAG18555.1"/>
    </source>
</evidence>
<accession>A0A0A9XN78</accession>
<evidence type="ECO:0000313" key="3">
    <source>
        <dbReference type="EMBL" id="JAQ06473.1"/>
    </source>
</evidence>
<keyword evidence="1" id="KW-0732">Signal</keyword>
<reference evidence="2" key="1">
    <citation type="journal article" date="2014" name="PLoS ONE">
        <title>Transcriptome-Based Identification of ABC Transporters in the Western Tarnished Plant Bug Lygus hesperus.</title>
        <authorList>
            <person name="Hull J.J."/>
            <person name="Chaney K."/>
            <person name="Geib S.M."/>
            <person name="Fabrick J.A."/>
            <person name="Brent C.S."/>
            <person name="Walsh D."/>
            <person name="Lavine L.C."/>
        </authorList>
    </citation>
    <scope>NUCLEOTIDE SEQUENCE</scope>
</reference>
<dbReference type="SUPFAM" id="SSF56784">
    <property type="entry name" value="HAD-like"/>
    <property type="match status" value="1"/>
</dbReference>
<reference evidence="3" key="3">
    <citation type="journal article" date="2016" name="Gigascience">
        <title>De novo construction of an expanded transcriptome assembly for the western tarnished plant bug, Lygus hesperus.</title>
        <authorList>
            <person name="Tassone E.E."/>
            <person name="Geib S.M."/>
            <person name="Hall B."/>
            <person name="Fabrick J.A."/>
            <person name="Brent C.S."/>
            <person name="Hull J.J."/>
        </authorList>
    </citation>
    <scope>NUCLEOTIDE SEQUENCE</scope>
</reference>
<dbReference type="EMBL" id="GBHO01025049">
    <property type="protein sequence ID" value="JAG18555.1"/>
    <property type="molecule type" value="Transcribed_RNA"/>
</dbReference>
<proteinExistence type="predicted"/>
<dbReference type="InterPro" id="IPR022565">
    <property type="entry name" value="DUF2608"/>
</dbReference>
<dbReference type="EMBL" id="GDHC01012156">
    <property type="protein sequence ID" value="JAQ06473.1"/>
    <property type="molecule type" value="Transcribed_RNA"/>
</dbReference>
<dbReference type="Pfam" id="PF11019">
    <property type="entry name" value="DUF2608"/>
    <property type="match status" value="1"/>
</dbReference>
<evidence type="ECO:0000256" key="1">
    <source>
        <dbReference type="ARBA" id="ARBA00022729"/>
    </source>
</evidence>
<protein>
    <submittedName>
        <fullName evidence="2">Uncharacterized protein</fullName>
    </submittedName>
</protein>
<dbReference type="AlphaFoldDB" id="A0A0A9XN78"/>